<reference evidence="7 8" key="1">
    <citation type="submission" date="2020-02" db="EMBL/GenBank/DDBJ databases">
        <authorList>
            <person name="Li X.-J."/>
            <person name="Han X.-M."/>
        </authorList>
    </citation>
    <scope>NUCLEOTIDE SEQUENCE [LARGE SCALE GENOMIC DNA]</scope>
    <source>
        <strain evidence="7 8">CCTCC AB 2017055</strain>
    </source>
</reference>
<dbReference type="Pfam" id="PF13508">
    <property type="entry name" value="Acetyltransf_7"/>
    <property type="match status" value="1"/>
</dbReference>
<keyword evidence="3 7" id="KW-0808">Transferase</keyword>
<evidence type="ECO:0000256" key="2">
    <source>
        <dbReference type="ARBA" id="ARBA00022649"/>
    </source>
</evidence>
<dbReference type="InterPro" id="IPR000182">
    <property type="entry name" value="GNAT_dom"/>
</dbReference>
<comment type="caution">
    <text evidence="7">The sequence shown here is derived from an EMBL/GenBank/DDBJ whole genome shotgun (WGS) entry which is preliminary data.</text>
</comment>
<dbReference type="PANTHER" id="PTHR36449">
    <property type="entry name" value="ACETYLTRANSFERASE-RELATED"/>
    <property type="match status" value="1"/>
</dbReference>
<keyword evidence="4" id="KW-0012">Acyltransferase</keyword>
<dbReference type="AlphaFoldDB" id="A0A6L9S1D8"/>
<dbReference type="GO" id="GO:0016747">
    <property type="term" value="F:acyltransferase activity, transferring groups other than amino-acyl groups"/>
    <property type="evidence" value="ECO:0007669"/>
    <property type="project" value="InterPro"/>
</dbReference>
<evidence type="ECO:0000256" key="5">
    <source>
        <dbReference type="ARBA" id="ARBA00049880"/>
    </source>
</evidence>
<protein>
    <submittedName>
        <fullName evidence="7">GNAT family N-acetyltransferase</fullName>
    </submittedName>
</protein>
<feature type="domain" description="N-acetyltransferase" evidence="6">
    <location>
        <begin position="49"/>
        <end position="142"/>
    </location>
</feature>
<sequence>MTSYREPARLSPDHEVSGFRCGRQPLDDWLKRYSLINQHAGMTTTFVTTVDDSDEVVGFYSLATGGVDHQDAPARMTKGVPRHPIPVIVLARLAVHEDHQGRKLGRGLLRDALVRVSNAADEIGVKALLIHAKDDEARDFYLAQAEFEPSPIDPLQLFLLLKDLHKSVNQ</sequence>
<dbReference type="RefSeq" id="WP_163732878.1">
    <property type="nucleotide sequence ID" value="NZ_JAAGOA010000002.1"/>
</dbReference>
<dbReference type="CDD" id="cd04301">
    <property type="entry name" value="NAT_SF"/>
    <property type="match status" value="1"/>
</dbReference>
<evidence type="ECO:0000313" key="7">
    <source>
        <dbReference type="EMBL" id="NED99294.1"/>
    </source>
</evidence>
<comment type="catalytic activity">
    <reaction evidence="5">
        <text>glycyl-tRNA(Gly) + acetyl-CoA = N-acetylglycyl-tRNA(Gly) + CoA + H(+)</text>
        <dbReference type="Rhea" id="RHEA:81867"/>
        <dbReference type="Rhea" id="RHEA-COMP:9683"/>
        <dbReference type="Rhea" id="RHEA-COMP:19766"/>
        <dbReference type="ChEBI" id="CHEBI:15378"/>
        <dbReference type="ChEBI" id="CHEBI:57287"/>
        <dbReference type="ChEBI" id="CHEBI:57288"/>
        <dbReference type="ChEBI" id="CHEBI:78522"/>
        <dbReference type="ChEBI" id="CHEBI:232036"/>
    </reaction>
</comment>
<dbReference type="InterPro" id="IPR016181">
    <property type="entry name" value="Acyl_CoA_acyltransferase"/>
</dbReference>
<evidence type="ECO:0000256" key="1">
    <source>
        <dbReference type="ARBA" id="ARBA00022491"/>
    </source>
</evidence>
<dbReference type="PANTHER" id="PTHR36449:SF1">
    <property type="entry name" value="ACETYLTRANSFERASE"/>
    <property type="match status" value="1"/>
</dbReference>
<dbReference type="Gene3D" id="3.40.630.30">
    <property type="match status" value="1"/>
</dbReference>
<evidence type="ECO:0000259" key="6">
    <source>
        <dbReference type="Pfam" id="PF13508"/>
    </source>
</evidence>
<dbReference type="Proteomes" id="UP000475214">
    <property type="component" value="Unassembled WGS sequence"/>
</dbReference>
<keyword evidence="8" id="KW-1185">Reference proteome</keyword>
<dbReference type="EMBL" id="JAAGOA010000002">
    <property type="protein sequence ID" value="NED99294.1"/>
    <property type="molecule type" value="Genomic_DNA"/>
</dbReference>
<keyword evidence="1" id="KW-0678">Repressor</keyword>
<keyword evidence="2" id="KW-1277">Toxin-antitoxin system</keyword>
<evidence type="ECO:0000256" key="3">
    <source>
        <dbReference type="ARBA" id="ARBA00022679"/>
    </source>
</evidence>
<evidence type="ECO:0000256" key="4">
    <source>
        <dbReference type="ARBA" id="ARBA00023315"/>
    </source>
</evidence>
<dbReference type="SUPFAM" id="SSF55729">
    <property type="entry name" value="Acyl-CoA N-acyltransferases (Nat)"/>
    <property type="match status" value="1"/>
</dbReference>
<gene>
    <name evidence="7" type="ORF">G1H10_03855</name>
</gene>
<name>A0A6L9S1D8_9ACTN</name>
<accession>A0A6L9S1D8</accession>
<proteinExistence type="predicted"/>
<evidence type="ECO:0000313" key="8">
    <source>
        <dbReference type="Proteomes" id="UP000475214"/>
    </source>
</evidence>
<organism evidence="7 8">
    <name type="scientific">Phytoactinopolyspora halotolerans</name>
    <dbReference type="NCBI Taxonomy" id="1981512"/>
    <lineage>
        <taxon>Bacteria</taxon>
        <taxon>Bacillati</taxon>
        <taxon>Actinomycetota</taxon>
        <taxon>Actinomycetes</taxon>
        <taxon>Jiangellales</taxon>
        <taxon>Jiangellaceae</taxon>
        <taxon>Phytoactinopolyspora</taxon>
    </lineage>
</organism>